<dbReference type="InterPro" id="IPR019081">
    <property type="entry name" value="UPF0328"/>
</dbReference>
<evidence type="ECO:0000256" key="2">
    <source>
        <dbReference type="SAM" id="Phobius"/>
    </source>
</evidence>
<gene>
    <name evidence="3" type="ordered locus">EROM_041680</name>
</gene>
<dbReference type="GeneID" id="20521232"/>
<reference evidence="3 4" key="1">
    <citation type="journal article" date="2012" name="Proc. Natl. Acad. Sci. U.S.A.">
        <title>Gain and loss of multiple functionally related, horizontally transferred genes in the reduced genomes of two microsporidian parasites.</title>
        <authorList>
            <person name="Pombert J.-F."/>
            <person name="Selman M."/>
            <person name="Burki F."/>
            <person name="Bardell F.T."/>
            <person name="Farinelli L."/>
            <person name="Solter L.F."/>
            <person name="Whitman D.W."/>
            <person name="Weiss L.M."/>
            <person name="Corradi N."/>
            <person name="Keeling P.J."/>
        </authorList>
    </citation>
    <scope>NUCLEOTIDE SEQUENCE [LARGE SCALE GENOMIC DNA]</scope>
    <source>
        <strain evidence="3 4">SJ-2008</strain>
    </source>
</reference>
<keyword evidence="2" id="KW-1133">Transmembrane helix</keyword>
<dbReference type="Proteomes" id="UP000010094">
    <property type="component" value="Chromosome IV"/>
</dbReference>
<protein>
    <submittedName>
        <fullName evidence="3">Uncharacterized protein</fullName>
    </submittedName>
</protein>
<dbReference type="Pfam" id="PF09591">
    <property type="entry name" value="DUF2463"/>
    <property type="match status" value="1"/>
</dbReference>
<evidence type="ECO:0000313" key="4">
    <source>
        <dbReference type="Proteomes" id="UP000010094"/>
    </source>
</evidence>
<dbReference type="VEuPathDB" id="MicrosporidiaDB:EROM_041680"/>
<keyword evidence="2" id="KW-0812">Transmembrane</keyword>
<dbReference type="KEGG" id="ero:EROM_041680"/>
<accession>I6ZI85</accession>
<keyword evidence="4" id="KW-1185">Reference proteome</keyword>
<organism evidence="3 4">
    <name type="scientific">Encephalitozoon romaleae (strain SJ-2008)</name>
    <name type="common">Microsporidian parasite</name>
    <dbReference type="NCBI Taxonomy" id="1178016"/>
    <lineage>
        <taxon>Eukaryota</taxon>
        <taxon>Fungi</taxon>
        <taxon>Fungi incertae sedis</taxon>
        <taxon>Microsporidia</taxon>
        <taxon>Unikaryonidae</taxon>
        <taxon>Encephalitozoon</taxon>
    </lineage>
</organism>
<feature type="transmembrane region" description="Helical" evidence="2">
    <location>
        <begin position="12"/>
        <end position="29"/>
    </location>
</feature>
<feature type="transmembrane region" description="Helical" evidence="2">
    <location>
        <begin position="41"/>
        <end position="66"/>
    </location>
</feature>
<proteinExistence type="inferred from homology"/>
<comment type="similarity">
    <text evidence="1">Belongs to the UPF0328 family.</text>
</comment>
<dbReference type="EMBL" id="CP003521">
    <property type="protein sequence ID" value="AFN82933.1"/>
    <property type="molecule type" value="Genomic_DNA"/>
</dbReference>
<dbReference type="HOGENOM" id="CLU_1740511_0_0_1"/>
<sequence>MAIYEWANEDPNIFSMVIPSILVLPPYLLSTSCDLKPCKFFFTDTGIDILLSLLVLLHIPLGVGLLCGGTKYQLYFAITSFFATLAKSLKEVCLPSRKYEDSTRKWRLAILIFILLSAAIICGITIFVFLETFKNYSTSIKKTSGNLRNL</sequence>
<keyword evidence="2" id="KW-0472">Membrane</keyword>
<dbReference type="AlphaFoldDB" id="I6ZI85"/>
<evidence type="ECO:0000313" key="3">
    <source>
        <dbReference type="EMBL" id="AFN82933.1"/>
    </source>
</evidence>
<feature type="transmembrane region" description="Helical" evidence="2">
    <location>
        <begin position="110"/>
        <end position="130"/>
    </location>
</feature>
<name>I6ZI85_ENCRO</name>
<evidence type="ECO:0000256" key="1">
    <source>
        <dbReference type="ARBA" id="ARBA00010346"/>
    </source>
</evidence>
<dbReference type="RefSeq" id="XP_009264430.1">
    <property type="nucleotide sequence ID" value="XM_009266155.1"/>
</dbReference>